<gene>
    <name evidence="2" type="ORF">F383_26525</name>
</gene>
<organism evidence="2 3">
    <name type="scientific">Gossypium arboreum</name>
    <name type="common">Tree cotton</name>
    <name type="synonym">Gossypium nanking</name>
    <dbReference type="NCBI Taxonomy" id="29729"/>
    <lineage>
        <taxon>Eukaryota</taxon>
        <taxon>Viridiplantae</taxon>
        <taxon>Streptophyta</taxon>
        <taxon>Embryophyta</taxon>
        <taxon>Tracheophyta</taxon>
        <taxon>Spermatophyta</taxon>
        <taxon>Magnoliopsida</taxon>
        <taxon>eudicotyledons</taxon>
        <taxon>Gunneridae</taxon>
        <taxon>Pentapetalae</taxon>
        <taxon>rosids</taxon>
        <taxon>malvids</taxon>
        <taxon>Malvales</taxon>
        <taxon>Malvaceae</taxon>
        <taxon>Malvoideae</taxon>
        <taxon>Gossypium</taxon>
    </lineage>
</organism>
<dbReference type="Proteomes" id="UP000032142">
    <property type="component" value="Unassembled WGS sequence"/>
</dbReference>
<reference evidence="3" key="1">
    <citation type="submission" date="2014-09" db="EMBL/GenBank/DDBJ databases">
        <authorList>
            <person name="Mudge J."/>
            <person name="Ramaraj T."/>
            <person name="Lindquist I.E."/>
            <person name="Bharti A.K."/>
            <person name="Sundararajan A."/>
            <person name="Cameron C.T."/>
            <person name="Woodward J.E."/>
            <person name="May G.D."/>
            <person name="Brubaker C."/>
            <person name="Broadhvest J."/>
            <person name="Wilkins T.A."/>
        </authorList>
    </citation>
    <scope>NUCLEOTIDE SEQUENCE</scope>
    <source>
        <strain evidence="3">cv. AKA8401</strain>
    </source>
</reference>
<keyword evidence="1" id="KW-0472">Membrane</keyword>
<dbReference type="AlphaFoldDB" id="A0A0B0PAK7"/>
<evidence type="ECO:0000313" key="2">
    <source>
        <dbReference type="EMBL" id="KHG22015.1"/>
    </source>
</evidence>
<protein>
    <submittedName>
        <fullName evidence="2">Uncharacterized protein</fullName>
    </submittedName>
</protein>
<keyword evidence="1" id="KW-0812">Transmembrane</keyword>
<keyword evidence="1" id="KW-1133">Transmembrane helix</keyword>
<feature type="transmembrane region" description="Helical" evidence="1">
    <location>
        <begin position="12"/>
        <end position="31"/>
    </location>
</feature>
<sequence length="60" mass="7030">MFIYVSYISNSLAYIYIYYLSTSNMILILNIRESYKCSHNNSLSQIVCSTVRNHKDTRIA</sequence>
<proteinExistence type="predicted"/>
<keyword evidence="3" id="KW-1185">Reference proteome</keyword>
<name>A0A0B0PAK7_GOSAR</name>
<evidence type="ECO:0000256" key="1">
    <source>
        <dbReference type="SAM" id="Phobius"/>
    </source>
</evidence>
<dbReference type="EMBL" id="KN420345">
    <property type="protein sequence ID" value="KHG22015.1"/>
    <property type="molecule type" value="Genomic_DNA"/>
</dbReference>
<accession>A0A0B0PAK7</accession>
<evidence type="ECO:0000313" key="3">
    <source>
        <dbReference type="Proteomes" id="UP000032142"/>
    </source>
</evidence>